<evidence type="ECO:0000256" key="5">
    <source>
        <dbReference type="ARBA" id="ARBA00023136"/>
    </source>
</evidence>
<dbReference type="Gene3D" id="1.20.1250.20">
    <property type="entry name" value="MFS general substrate transporter like domains"/>
    <property type="match status" value="1"/>
</dbReference>
<proteinExistence type="predicted"/>
<dbReference type="Proteomes" id="UP001183817">
    <property type="component" value="Unassembled WGS sequence"/>
</dbReference>
<dbReference type="CDD" id="cd17321">
    <property type="entry name" value="MFS_MMR_MDR_like"/>
    <property type="match status" value="1"/>
</dbReference>
<evidence type="ECO:0000256" key="6">
    <source>
        <dbReference type="SAM" id="MobiDB-lite"/>
    </source>
</evidence>
<comment type="caution">
    <text evidence="9">The sequence shown here is derived from an EMBL/GenBank/DDBJ whole genome shotgun (WGS) entry which is preliminary data.</text>
</comment>
<feature type="transmembrane region" description="Helical" evidence="7">
    <location>
        <begin position="116"/>
        <end position="137"/>
    </location>
</feature>
<feature type="compositionally biased region" description="Basic and acidic residues" evidence="6">
    <location>
        <begin position="490"/>
        <end position="504"/>
    </location>
</feature>
<dbReference type="InterPro" id="IPR020846">
    <property type="entry name" value="MFS_dom"/>
</dbReference>
<feature type="transmembrane region" description="Helical" evidence="7">
    <location>
        <begin position="149"/>
        <end position="170"/>
    </location>
</feature>
<feature type="transmembrane region" description="Helical" evidence="7">
    <location>
        <begin position="85"/>
        <end position="104"/>
    </location>
</feature>
<keyword evidence="2" id="KW-0813">Transport</keyword>
<keyword evidence="3 7" id="KW-0812">Transmembrane</keyword>
<dbReference type="PROSITE" id="PS50850">
    <property type="entry name" value="MFS"/>
    <property type="match status" value="1"/>
</dbReference>
<sequence>MGAETHSPTTTAWKPTDKWLLGIVLAVINFWLFAQTLLNVIPGIRGQLGVEETLANLAVSVTSLFSGIFIVVAGGLADRLGRVKVLYAGIWLSIAGSLLIALTPENLGGLTSTMLLGGRVVQGLSAACIMPSSMALVKTFYEGKARQRALSFWSIGSWGGSGFCSLFGGLMATSALGWRSIFWISVVLSILALVLLRGTPESKAESDPAAAKRGFDWGGLVAFIVLLVSINVYISQGPALGWLSLRGLGLIALAAVSGLVFLYIETHRAGAFVNLKLFANGTFTGATLSNFLLNGAAGTLIVSLGLVQIAAGMSSLQSGLLTLGYLIAILSTIRVGEKLLQRFGPKKPMLWGSMITGVGILLCSMTFLYIDQYIVLSVIGFTLFGVGLGFYATPSTDAALSSVPDNQVGAASGIYKMASSLGNAIGVAISAALYVAGQAVNPELIQSWGLFIGRQDNVALRFGGAIGLLFNVLMVVIAIAAIIVTVPAEPKDRVPEPEPKEPHDVAPPAFGN</sequence>
<dbReference type="SUPFAM" id="SSF103473">
    <property type="entry name" value="MFS general substrate transporter"/>
    <property type="match status" value="1"/>
</dbReference>
<dbReference type="PANTHER" id="PTHR42718:SF9">
    <property type="entry name" value="MAJOR FACILITATOR SUPERFAMILY MULTIDRUG TRANSPORTER MFSC"/>
    <property type="match status" value="1"/>
</dbReference>
<feature type="transmembrane region" description="Helical" evidence="7">
    <location>
        <begin position="421"/>
        <end position="440"/>
    </location>
</feature>
<name>A0ABU2BJ03_9MICC</name>
<feature type="transmembrane region" description="Helical" evidence="7">
    <location>
        <begin position="176"/>
        <end position="196"/>
    </location>
</feature>
<evidence type="ECO:0000256" key="3">
    <source>
        <dbReference type="ARBA" id="ARBA00022692"/>
    </source>
</evidence>
<protein>
    <submittedName>
        <fullName evidence="9">DHA2 family multidrug resistance protein-like MFS transporter</fullName>
    </submittedName>
</protein>
<feature type="transmembrane region" description="Helical" evidence="7">
    <location>
        <begin position="53"/>
        <end position="73"/>
    </location>
</feature>
<feature type="transmembrane region" description="Helical" evidence="7">
    <location>
        <begin position="316"/>
        <end position="336"/>
    </location>
</feature>
<feature type="transmembrane region" description="Helical" evidence="7">
    <location>
        <begin position="348"/>
        <end position="367"/>
    </location>
</feature>
<keyword evidence="5 7" id="KW-0472">Membrane</keyword>
<feature type="transmembrane region" description="Helical" evidence="7">
    <location>
        <begin position="285"/>
        <end position="310"/>
    </location>
</feature>
<organism evidence="9 10">
    <name type="scientific">Paeniglutamicibacter sulfureus</name>
    <dbReference type="NCBI Taxonomy" id="43666"/>
    <lineage>
        <taxon>Bacteria</taxon>
        <taxon>Bacillati</taxon>
        <taxon>Actinomycetota</taxon>
        <taxon>Actinomycetes</taxon>
        <taxon>Micrococcales</taxon>
        <taxon>Micrococcaceae</taxon>
        <taxon>Paeniglutamicibacter</taxon>
    </lineage>
</organism>
<evidence type="ECO:0000256" key="4">
    <source>
        <dbReference type="ARBA" id="ARBA00022989"/>
    </source>
</evidence>
<evidence type="ECO:0000313" key="10">
    <source>
        <dbReference type="Proteomes" id="UP001183817"/>
    </source>
</evidence>
<feature type="transmembrane region" description="Helical" evidence="7">
    <location>
        <begin position="240"/>
        <end position="264"/>
    </location>
</feature>
<dbReference type="InterPro" id="IPR011701">
    <property type="entry name" value="MFS"/>
</dbReference>
<keyword evidence="4 7" id="KW-1133">Transmembrane helix</keyword>
<feature type="transmembrane region" description="Helical" evidence="7">
    <location>
        <begin position="20"/>
        <end position="41"/>
    </location>
</feature>
<feature type="transmembrane region" description="Helical" evidence="7">
    <location>
        <begin position="217"/>
        <end position="234"/>
    </location>
</feature>
<evidence type="ECO:0000259" key="8">
    <source>
        <dbReference type="PROSITE" id="PS50850"/>
    </source>
</evidence>
<dbReference type="Pfam" id="PF07690">
    <property type="entry name" value="MFS_1"/>
    <property type="match status" value="2"/>
</dbReference>
<feature type="transmembrane region" description="Helical" evidence="7">
    <location>
        <begin position="373"/>
        <end position="392"/>
    </location>
</feature>
<evidence type="ECO:0000256" key="2">
    <source>
        <dbReference type="ARBA" id="ARBA00022448"/>
    </source>
</evidence>
<dbReference type="RefSeq" id="WP_302263740.1">
    <property type="nucleotide sequence ID" value="NZ_BAAAWO010000001.1"/>
</dbReference>
<dbReference type="Gene3D" id="1.20.1720.10">
    <property type="entry name" value="Multidrug resistance protein D"/>
    <property type="match status" value="1"/>
</dbReference>
<feature type="domain" description="Major facilitator superfamily (MFS) profile" evidence="8">
    <location>
        <begin position="19"/>
        <end position="493"/>
    </location>
</feature>
<dbReference type="PANTHER" id="PTHR42718">
    <property type="entry name" value="MAJOR FACILITATOR SUPERFAMILY MULTIDRUG TRANSPORTER MFSC"/>
    <property type="match status" value="1"/>
</dbReference>
<feature type="transmembrane region" description="Helical" evidence="7">
    <location>
        <begin position="460"/>
        <end position="484"/>
    </location>
</feature>
<reference evidence="9 10" key="1">
    <citation type="submission" date="2023-07" db="EMBL/GenBank/DDBJ databases">
        <title>Sequencing the genomes of 1000 actinobacteria strains.</title>
        <authorList>
            <person name="Klenk H.-P."/>
        </authorList>
    </citation>
    <scope>NUCLEOTIDE SEQUENCE [LARGE SCALE GENOMIC DNA]</scope>
    <source>
        <strain evidence="9 10">DSM 20167</strain>
    </source>
</reference>
<evidence type="ECO:0000256" key="7">
    <source>
        <dbReference type="SAM" id="Phobius"/>
    </source>
</evidence>
<dbReference type="EMBL" id="JAVDYI010000001">
    <property type="protein sequence ID" value="MDR7358625.1"/>
    <property type="molecule type" value="Genomic_DNA"/>
</dbReference>
<keyword evidence="10" id="KW-1185">Reference proteome</keyword>
<dbReference type="InterPro" id="IPR036259">
    <property type="entry name" value="MFS_trans_sf"/>
</dbReference>
<accession>A0ABU2BJ03</accession>
<evidence type="ECO:0000256" key="1">
    <source>
        <dbReference type="ARBA" id="ARBA00004651"/>
    </source>
</evidence>
<comment type="subcellular location">
    <subcellularLocation>
        <location evidence="1">Cell membrane</location>
        <topology evidence="1">Multi-pass membrane protein</topology>
    </subcellularLocation>
</comment>
<gene>
    <name evidence="9" type="ORF">J2S64_002316</name>
</gene>
<evidence type="ECO:0000313" key="9">
    <source>
        <dbReference type="EMBL" id="MDR7358625.1"/>
    </source>
</evidence>
<feature type="region of interest" description="Disordered" evidence="6">
    <location>
        <begin position="490"/>
        <end position="512"/>
    </location>
</feature>